<dbReference type="PANTHER" id="PTHR24559:SF444">
    <property type="entry name" value="REVERSE TRANSCRIPTASE DOMAIN-CONTAINING PROTEIN"/>
    <property type="match status" value="1"/>
</dbReference>
<dbReference type="InterPro" id="IPR043128">
    <property type="entry name" value="Rev_trsase/Diguanyl_cyclase"/>
</dbReference>
<gene>
    <name evidence="2" type="ORF">OSB04_011855</name>
</gene>
<accession>A0AA38WQC2</accession>
<dbReference type="Gene3D" id="3.30.70.270">
    <property type="match status" value="1"/>
</dbReference>
<name>A0AA38WQC2_9ASTR</name>
<dbReference type="Proteomes" id="UP001172457">
    <property type="component" value="Chromosome 3"/>
</dbReference>
<evidence type="ECO:0000313" key="2">
    <source>
        <dbReference type="EMBL" id="KAJ9557241.1"/>
    </source>
</evidence>
<protein>
    <recommendedName>
        <fullName evidence="1">Reverse transcriptase domain-containing protein</fullName>
    </recommendedName>
</protein>
<dbReference type="SUPFAM" id="SSF56672">
    <property type="entry name" value="DNA/RNA polymerases"/>
    <property type="match status" value="1"/>
</dbReference>
<organism evidence="2 3">
    <name type="scientific">Centaurea solstitialis</name>
    <name type="common">yellow star-thistle</name>
    <dbReference type="NCBI Taxonomy" id="347529"/>
    <lineage>
        <taxon>Eukaryota</taxon>
        <taxon>Viridiplantae</taxon>
        <taxon>Streptophyta</taxon>
        <taxon>Embryophyta</taxon>
        <taxon>Tracheophyta</taxon>
        <taxon>Spermatophyta</taxon>
        <taxon>Magnoliopsida</taxon>
        <taxon>eudicotyledons</taxon>
        <taxon>Gunneridae</taxon>
        <taxon>Pentapetalae</taxon>
        <taxon>asterids</taxon>
        <taxon>campanulids</taxon>
        <taxon>Asterales</taxon>
        <taxon>Asteraceae</taxon>
        <taxon>Carduoideae</taxon>
        <taxon>Cardueae</taxon>
        <taxon>Centaureinae</taxon>
        <taxon>Centaurea</taxon>
    </lineage>
</organism>
<dbReference type="PANTHER" id="PTHR24559">
    <property type="entry name" value="TRANSPOSON TY3-I GAG-POL POLYPROTEIN"/>
    <property type="match status" value="1"/>
</dbReference>
<proteinExistence type="predicted"/>
<dbReference type="EMBL" id="JARYMX010000003">
    <property type="protein sequence ID" value="KAJ9557241.1"/>
    <property type="molecule type" value="Genomic_DNA"/>
</dbReference>
<dbReference type="InterPro" id="IPR043502">
    <property type="entry name" value="DNA/RNA_pol_sf"/>
</dbReference>
<dbReference type="Gene3D" id="3.10.10.10">
    <property type="entry name" value="HIV Type 1 Reverse Transcriptase, subunit A, domain 1"/>
    <property type="match status" value="1"/>
</dbReference>
<dbReference type="Pfam" id="PF00078">
    <property type="entry name" value="RVT_1"/>
    <property type="match status" value="1"/>
</dbReference>
<dbReference type="InterPro" id="IPR053134">
    <property type="entry name" value="RNA-dir_DNA_polymerase"/>
</dbReference>
<dbReference type="AlphaFoldDB" id="A0AA38WQC2"/>
<dbReference type="CDD" id="cd01647">
    <property type="entry name" value="RT_LTR"/>
    <property type="match status" value="1"/>
</dbReference>
<dbReference type="InterPro" id="IPR000477">
    <property type="entry name" value="RT_dom"/>
</dbReference>
<sequence length="335" mass="39031">MRMCIDYRELNKLTLKNRYPLLRIDDLFDQLQEATWFSEIDLRSGYHRVKVREENVHKTAFRTRWFIQDFSKLTVPLTRLMRKNVKFVWGDEQQEAFEVLRRRLCEALPAVFSRPAEIEYGAEAVIRCGKSLWLEILYHPGKANVVMDASSRKSHNVVMQVSLMRFTVMTSLLEMTKSFQVDAVKEENQKENRIKGQLAQLVSDSRGLLTRSGRVGVLVLCEAIQIFLDKAHKSKRGSKARCASNGDFSLSRAVYIAVWGRIHEDMEIRERLRTAQSRQKSYANKRRSNLEFNAGDDVLLKATFKWANYVERPIVVLERKTKTLQNKEIGLLKVQ</sequence>
<evidence type="ECO:0000313" key="3">
    <source>
        <dbReference type="Proteomes" id="UP001172457"/>
    </source>
</evidence>
<keyword evidence="3" id="KW-1185">Reference proteome</keyword>
<evidence type="ECO:0000259" key="1">
    <source>
        <dbReference type="Pfam" id="PF00078"/>
    </source>
</evidence>
<comment type="caution">
    <text evidence="2">The sequence shown here is derived from an EMBL/GenBank/DDBJ whole genome shotgun (WGS) entry which is preliminary data.</text>
</comment>
<feature type="domain" description="Reverse transcriptase" evidence="1">
    <location>
        <begin position="1"/>
        <end position="65"/>
    </location>
</feature>
<reference evidence="2" key="1">
    <citation type="submission" date="2023-03" db="EMBL/GenBank/DDBJ databases">
        <title>Chromosome-scale reference genome and RAD-based genetic map of yellow starthistle (Centaurea solstitialis) reveal putative structural variation and QTLs associated with invader traits.</title>
        <authorList>
            <person name="Reatini B."/>
            <person name="Cang F.A."/>
            <person name="Jiang Q."/>
            <person name="Mckibben M.T.W."/>
            <person name="Barker M.S."/>
            <person name="Rieseberg L.H."/>
            <person name="Dlugosch K.M."/>
        </authorList>
    </citation>
    <scope>NUCLEOTIDE SEQUENCE</scope>
    <source>
        <strain evidence="2">CAN-66</strain>
        <tissue evidence="2">Leaf</tissue>
    </source>
</reference>